<dbReference type="EMBL" id="JAMFLZ010000003">
    <property type="protein sequence ID" value="MCL6294852.1"/>
    <property type="molecule type" value="Genomic_DNA"/>
</dbReference>
<gene>
    <name evidence="2" type="ORF">M3P09_07595</name>
</gene>
<proteinExistence type="predicted"/>
<feature type="signal peptide" evidence="1">
    <location>
        <begin position="1"/>
        <end position="28"/>
    </location>
</feature>
<accession>A0ABT0QCZ5</accession>
<reference evidence="2" key="1">
    <citation type="submission" date="2022-05" db="EMBL/GenBank/DDBJ databases">
        <authorList>
            <person name="Park J.-S."/>
        </authorList>
    </citation>
    <scope>NUCLEOTIDE SEQUENCE</scope>
    <source>
        <strain evidence="2">2012CJ34-3</strain>
    </source>
</reference>
<protein>
    <submittedName>
        <fullName evidence="2">Uncharacterized protein</fullName>
    </submittedName>
</protein>
<evidence type="ECO:0000256" key="1">
    <source>
        <dbReference type="SAM" id="SignalP"/>
    </source>
</evidence>
<keyword evidence="1" id="KW-0732">Signal</keyword>
<dbReference type="RefSeq" id="WP_249972647.1">
    <property type="nucleotide sequence ID" value="NZ_JAMFLZ010000003.1"/>
</dbReference>
<dbReference type="PROSITE" id="PS00018">
    <property type="entry name" value="EF_HAND_1"/>
    <property type="match status" value="1"/>
</dbReference>
<name>A0ABT0QCZ5_9FLAO</name>
<keyword evidence="3" id="KW-1185">Reference proteome</keyword>
<evidence type="ECO:0000313" key="2">
    <source>
        <dbReference type="EMBL" id="MCL6294852.1"/>
    </source>
</evidence>
<dbReference type="InterPro" id="IPR018247">
    <property type="entry name" value="EF_Hand_1_Ca_BS"/>
</dbReference>
<sequence length="1701" mass="189637">MINKKTPKKIGIVFTILLFSLCVKTTNAQGPNAPEAASFEPVDATDMVNLATGDLSYVLPLLNVPSPEGGYPITLSYHAGIAMEQEASWVGLGWSLNPGAINRSVSGQPDDWREGLNSTITNDIGGVSSSNSFFVGVGWGDDDKNSVGIKANFTSNRAFGGEVSHSYSINANANINGTSYGVGYSNNGNFSVSYNNLSYSSQSGFGLTLQGGFSTKSKLIGDVSGTISVSQKNGVGISLETTTGIQASAIVGDGSNRSSNNGSAAYSAISASDKLSINATIGPVKFSFSKQKIKYWHFDEKTYSSTGLLYAGELTNILQSKQLTFFHEFDASETAYRSINPQEELASNNPTYVSYDQYNISAQGISESITPYLLESALIHNDILTIDKEIKVNGVNRDVKSLYYFNNSGTNDFKKSINNLSESNRIKFHLNNELSSYHKSNSVSINSWQHPINYNGSPSDFANNVNISEIISEEGFVSNKNRLKQSSFIESYTNEQILNNSNLIFSTNINRNDLDPDGIGAFKVTVSDGKTYHYTIPVYQKEKFSRTTKYDDDINNKYSEQQSLSPYATHWLLTAITGPDYIDIDSNNELSEEDYGYWVKFNYGKWSDGYSWRIPSTGYTYGANTKSYNWGVKDIYYLNSIKTRTHTAFFIKEERGDYNSIKSKVGNSKINPLVKNAIYYSYDPNVPIYTGTNGEKYFPGAYSTISSTANPHGPGQYSVFDITNKFYAESFSHKTLRLKEILLVRNGDITSTNMSNSQINPILSSDFLFEERVKIVNDNTVDTGFISYVNSTYNGQYFSNIIDTNDSDFTALKNKAIKSIKFNYDYSLASNSSNSSNSGKLTLKSVNYSGKNGITVMPPYKYNYNSSIYNKDQEDDWGYNKLNPKAGSLAKITTPTGGVIDVVYESDDYLYEAGTKSIVFDFNMELKFTGSESGNKYVEIRNHQNNDPRQDIDFTNYFSVGDFEYLDIQYWWNPDHNGAHRVADVSNDCEITFVSNNQITFKLPNTITGSDVRRDIDCENENWVFYRWYNEVVTRTSNWREELREFDCGGPGNDNDKVKIKLFSKLNNNNAKGGGLRVRKIIVDGKYTTDYYYNKPGSSISQNDPSYVSSGVTSFAPSKFYKEIPYGNYIPSPGVIYEYVTVVKSDVINKFNFNVLPKHTLGVTVKYSLGDFFNIIEDAPVLDNLPITVNSPYQNIPLKKSRFTIKDKLSLIGSLKAKKTFNLNNHLLSSTINDYGNIISSNDNVIQENFSSLERVYTRVSGQGTTTSNLNLVNTSKLTYPVKLFNRKTISNNYETVTNFDKHDINTGQVLETTTIDSKGNEFKTELIPAYTKSEYNPSGGYGMGSKVDNSTNKNMLTQEAMTKTYLKVGSNWEETGVGITTWNNQWDYTNYDNNKTLNSAIPASQKTWRKHKIFIWDGAVNATTGIYENFVGDDDSFNWAVGPNVDQTNSKWKNTSTTTQYDHYSMPLEVKDINDNYASTKTCDAESKVLAVSNAMYTEMYYSGAEYIVKDSNGNNTIYFDGQVKSAGQNATKAHTGTHSISVASGAKGFEVNLNSGEHRAGKYKVSVWVDKATHTSARININGSTKAFNGEEVFAGNWVQKTHYEDLSIGAETVYITSASGTIYADDFKLHPIASSMTSYVYNEWDELWYIIGNNGLASKFEYDSAGRLKVTYTEVIDDTNVTGGFKKVSENSYNYKAQ</sequence>
<dbReference type="Proteomes" id="UP001165381">
    <property type="component" value="Unassembled WGS sequence"/>
</dbReference>
<comment type="caution">
    <text evidence="2">The sequence shown here is derived from an EMBL/GenBank/DDBJ whole genome shotgun (WGS) entry which is preliminary data.</text>
</comment>
<evidence type="ECO:0000313" key="3">
    <source>
        <dbReference type="Proteomes" id="UP001165381"/>
    </source>
</evidence>
<feature type="chain" id="PRO_5047371296" evidence="1">
    <location>
        <begin position="29"/>
        <end position="1701"/>
    </location>
</feature>
<organism evidence="2 3">
    <name type="scientific">Jejuia spongiicola</name>
    <dbReference type="NCBI Taxonomy" id="2942207"/>
    <lineage>
        <taxon>Bacteria</taxon>
        <taxon>Pseudomonadati</taxon>
        <taxon>Bacteroidota</taxon>
        <taxon>Flavobacteriia</taxon>
        <taxon>Flavobacteriales</taxon>
        <taxon>Flavobacteriaceae</taxon>
        <taxon>Jejuia</taxon>
    </lineage>
</organism>